<dbReference type="EMBL" id="UGTS01000005">
    <property type="protein sequence ID" value="SUC38459.1"/>
    <property type="molecule type" value="Genomic_DNA"/>
</dbReference>
<sequence>MNILVIGAKGRVGQRLIEILLAKGHHVIGTTRKLSDTSVHHPSQYHEIELDITKPLSSITDLLPDNLEAIYFTTGSRGKDLLQVDLHGAVKTMQAAEKKGIKRYIMLSAINSLSPDKWTELIDYFTAKYFADLYLRDRTQLDFTLVQAGYLTEKQGTYKITTKLEDNATKGEITIDNVAATLAEILDKPNTFKKCIPILDGDEAIKTALSRI</sequence>
<protein>
    <submittedName>
        <fullName evidence="1">NADH-flavin reductase</fullName>
    </submittedName>
</protein>
<proteinExistence type="predicted"/>
<dbReference type="GeneID" id="6801126"/>
<dbReference type="AlphaFoldDB" id="A0A367CYM5"/>
<dbReference type="InterPro" id="IPR016040">
    <property type="entry name" value="NAD(P)-bd_dom"/>
</dbReference>
<evidence type="ECO:0000313" key="2">
    <source>
        <dbReference type="Proteomes" id="UP000254191"/>
    </source>
</evidence>
<dbReference type="OMA" id="DYVAWSA"/>
<organism evidence="1 2">
    <name type="scientific">Proteus mirabilis</name>
    <dbReference type="NCBI Taxonomy" id="584"/>
    <lineage>
        <taxon>Bacteria</taxon>
        <taxon>Pseudomonadati</taxon>
        <taxon>Pseudomonadota</taxon>
        <taxon>Gammaproteobacteria</taxon>
        <taxon>Enterobacterales</taxon>
        <taxon>Morganellaceae</taxon>
        <taxon>Proteus</taxon>
    </lineage>
</organism>
<dbReference type="Gene3D" id="3.40.50.720">
    <property type="entry name" value="NAD(P)-binding Rossmann-like Domain"/>
    <property type="match status" value="1"/>
</dbReference>
<reference evidence="1 2" key="1">
    <citation type="submission" date="2018-06" db="EMBL/GenBank/DDBJ databases">
        <authorList>
            <consortium name="Pathogen Informatics"/>
            <person name="Doyle S."/>
        </authorList>
    </citation>
    <scope>NUCLEOTIDE SEQUENCE [LARGE SCALE GENOMIC DNA]</scope>
    <source>
        <strain evidence="1 2">NCTC11938</strain>
    </source>
</reference>
<evidence type="ECO:0000313" key="1">
    <source>
        <dbReference type="EMBL" id="SUC38459.1"/>
    </source>
</evidence>
<dbReference type="PANTHER" id="PTHR15020">
    <property type="entry name" value="FLAVIN REDUCTASE-RELATED"/>
    <property type="match status" value="1"/>
</dbReference>
<dbReference type="SUPFAM" id="SSF51735">
    <property type="entry name" value="NAD(P)-binding Rossmann-fold domains"/>
    <property type="match status" value="1"/>
</dbReference>
<dbReference type="InterPro" id="IPR036291">
    <property type="entry name" value="NAD(P)-bd_dom_sf"/>
</dbReference>
<name>A0A367CYM5_PROMI</name>
<dbReference type="Pfam" id="PF13460">
    <property type="entry name" value="NAD_binding_10"/>
    <property type="match status" value="1"/>
</dbReference>
<accession>A0A367CYM5</accession>
<gene>
    <name evidence="1" type="ORF">NCTC11938_02726</name>
</gene>
<dbReference type="KEGG" id="pvl:AOB99_14340"/>
<dbReference type="Proteomes" id="UP000254191">
    <property type="component" value="Unassembled WGS sequence"/>
</dbReference>
<dbReference type="RefSeq" id="WP_004245714.1">
    <property type="nucleotide sequence ID" value="NZ_ABFDCH020000163.1"/>
</dbReference>
<dbReference type="PANTHER" id="PTHR15020:SF50">
    <property type="entry name" value="UPF0659 PROTEIN YMR090W"/>
    <property type="match status" value="1"/>
</dbReference>